<dbReference type="Proteomes" id="UP000637578">
    <property type="component" value="Unassembled WGS sequence"/>
</dbReference>
<evidence type="ECO:0000313" key="2">
    <source>
        <dbReference type="EMBL" id="GGM75846.1"/>
    </source>
</evidence>
<sequence>MRGSNALEEWRKDNLNRRPDVNQPQAPPEHLLDVKAVALMTGMSVHVVRRAIRASHLEAHRTKPLSGHYRIHPAHAKAWLDSLRVTPCTVDTPAA</sequence>
<organism evidence="2 3">
    <name type="scientific">Longimycelium tulufanense</name>
    <dbReference type="NCBI Taxonomy" id="907463"/>
    <lineage>
        <taxon>Bacteria</taxon>
        <taxon>Bacillati</taxon>
        <taxon>Actinomycetota</taxon>
        <taxon>Actinomycetes</taxon>
        <taxon>Pseudonocardiales</taxon>
        <taxon>Pseudonocardiaceae</taxon>
        <taxon>Longimycelium</taxon>
    </lineage>
</organism>
<gene>
    <name evidence="2" type="ORF">GCM10012275_53250</name>
</gene>
<proteinExistence type="predicted"/>
<name>A0A8J3CGY2_9PSEU</name>
<keyword evidence="3" id="KW-1185">Reference proteome</keyword>
<evidence type="ECO:0000313" key="3">
    <source>
        <dbReference type="Proteomes" id="UP000637578"/>
    </source>
</evidence>
<reference evidence="2" key="1">
    <citation type="journal article" date="2014" name="Int. J. Syst. Evol. Microbiol.">
        <title>Complete genome sequence of Corynebacterium casei LMG S-19264T (=DSM 44701T), isolated from a smear-ripened cheese.</title>
        <authorList>
            <consortium name="US DOE Joint Genome Institute (JGI-PGF)"/>
            <person name="Walter F."/>
            <person name="Albersmeier A."/>
            <person name="Kalinowski J."/>
            <person name="Ruckert C."/>
        </authorList>
    </citation>
    <scope>NUCLEOTIDE SEQUENCE</scope>
    <source>
        <strain evidence="2">CGMCC 4.5737</strain>
    </source>
</reference>
<evidence type="ECO:0008006" key="4">
    <source>
        <dbReference type="Google" id="ProtNLM"/>
    </source>
</evidence>
<accession>A0A8J3CGY2</accession>
<dbReference type="EMBL" id="BMMK01000035">
    <property type="protein sequence ID" value="GGM75846.1"/>
    <property type="molecule type" value="Genomic_DNA"/>
</dbReference>
<evidence type="ECO:0000256" key="1">
    <source>
        <dbReference type="SAM" id="MobiDB-lite"/>
    </source>
</evidence>
<comment type="caution">
    <text evidence="2">The sequence shown here is derived from an EMBL/GenBank/DDBJ whole genome shotgun (WGS) entry which is preliminary data.</text>
</comment>
<feature type="compositionally biased region" description="Basic and acidic residues" evidence="1">
    <location>
        <begin position="8"/>
        <end position="20"/>
    </location>
</feature>
<feature type="region of interest" description="Disordered" evidence="1">
    <location>
        <begin position="1"/>
        <end position="29"/>
    </location>
</feature>
<dbReference type="RefSeq" id="WP_189061167.1">
    <property type="nucleotide sequence ID" value="NZ_BMMK01000035.1"/>
</dbReference>
<dbReference type="AlphaFoldDB" id="A0A8J3CGY2"/>
<reference evidence="2" key="2">
    <citation type="submission" date="2020-09" db="EMBL/GenBank/DDBJ databases">
        <authorList>
            <person name="Sun Q."/>
            <person name="Zhou Y."/>
        </authorList>
    </citation>
    <scope>NUCLEOTIDE SEQUENCE</scope>
    <source>
        <strain evidence="2">CGMCC 4.5737</strain>
    </source>
</reference>
<protein>
    <recommendedName>
        <fullName evidence="4">Helix-turn-helix domain-containing protein</fullName>
    </recommendedName>
</protein>